<gene>
    <name evidence="1" type="ORF">BN2475_160030</name>
</gene>
<name>A0A1N7RU56_9BURK</name>
<keyword evidence="2" id="KW-1185">Reference proteome</keyword>
<protein>
    <submittedName>
        <fullName evidence="1">Uncharacterized protein</fullName>
    </submittedName>
</protein>
<dbReference type="EMBL" id="CYGX02000016">
    <property type="protein sequence ID" value="SIT38650.1"/>
    <property type="molecule type" value="Genomic_DNA"/>
</dbReference>
<evidence type="ECO:0000313" key="1">
    <source>
        <dbReference type="EMBL" id="SIT38650.1"/>
    </source>
</evidence>
<evidence type="ECO:0000313" key="2">
    <source>
        <dbReference type="Proteomes" id="UP000187012"/>
    </source>
</evidence>
<dbReference type="AlphaFoldDB" id="A0A1N7RU56"/>
<reference evidence="1 2" key="1">
    <citation type="submission" date="2016-12" db="EMBL/GenBank/DDBJ databases">
        <authorList>
            <person name="Song W.-J."/>
            <person name="Kurnit D.M."/>
        </authorList>
    </citation>
    <scope>NUCLEOTIDE SEQUENCE [LARGE SCALE GENOMIC DNA]</scope>
    <source>
        <strain evidence="1 2">STM7296</strain>
    </source>
</reference>
<sequence length="97" mass="9938">MPPHEAEHPVKAGFAVLAVDGDPSPSTSHVTDLARLVTIEVASGHSITPSNDRGTYLKPGTRLDVPAYEAEQLVASGHAVRVTGTSATLPAASVTIA</sequence>
<proteinExistence type="predicted"/>
<organism evidence="1 2">
    <name type="scientific">Paraburkholderia ribeironis</name>
    <dbReference type="NCBI Taxonomy" id="1247936"/>
    <lineage>
        <taxon>Bacteria</taxon>
        <taxon>Pseudomonadati</taxon>
        <taxon>Pseudomonadota</taxon>
        <taxon>Betaproteobacteria</taxon>
        <taxon>Burkholderiales</taxon>
        <taxon>Burkholderiaceae</taxon>
        <taxon>Paraburkholderia</taxon>
    </lineage>
</organism>
<accession>A0A1N7RU56</accession>
<dbReference type="Proteomes" id="UP000187012">
    <property type="component" value="Unassembled WGS sequence"/>
</dbReference>